<sequence>MRTFRTYRDLLESDLADKFIFEMIVSRRALPFLASVWFWCYMDDPFLFLLPLFAFHCRHWISNLWIRRILTCSIFAFSWFFRSWFWIGLILSTELARFALIYGVPFFLRRVSEEMPRDPVGETALKKSIRLLRRLRSQGMTQSVNEYLTIYSQYRQGNRSEPFNQEERSQFEQFFRDFDKTALVVGGDRITLFFPSFIVRLGSAGIDFDSASTMKLTEGPQTEQCPICQESLSDPGVELSCHHRYCLDCILPWFDQKTDCPLCRQPLS</sequence>
<feature type="transmembrane region" description="Helical" evidence="4">
    <location>
        <begin position="87"/>
        <end position="108"/>
    </location>
</feature>
<reference evidence="6" key="1">
    <citation type="journal article" date="2020" name="Nature">
        <title>Giant virus diversity and host interactions through global metagenomics.</title>
        <authorList>
            <person name="Schulz F."/>
            <person name="Roux S."/>
            <person name="Paez-Espino D."/>
            <person name="Jungbluth S."/>
            <person name="Walsh D.A."/>
            <person name="Denef V.J."/>
            <person name="McMahon K.D."/>
            <person name="Konstantinidis K.T."/>
            <person name="Eloe-Fadrosh E.A."/>
            <person name="Kyrpides N.C."/>
            <person name="Woyke T."/>
        </authorList>
    </citation>
    <scope>NUCLEOTIDE SEQUENCE</scope>
    <source>
        <strain evidence="6">GVMAG-M-3300025572-1</strain>
    </source>
</reference>
<dbReference type="SUPFAM" id="SSF57850">
    <property type="entry name" value="RING/U-box"/>
    <property type="match status" value="1"/>
</dbReference>
<feature type="domain" description="RING-type" evidence="5">
    <location>
        <begin position="225"/>
        <end position="264"/>
    </location>
</feature>
<feature type="transmembrane region" description="Helical" evidence="4">
    <location>
        <begin position="36"/>
        <end position="57"/>
    </location>
</feature>
<dbReference type="SMART" id="SM00184">
    <property type="entry name" value="RING"/>
    <property type="match status" value="1"/>
</dbReference>
<dbReference type="AlphaFoldDB" id="A0A6C0IWH6"/>
<dbReference type="Pfam" id="PF13923">
    <property type="entry name" value="zf-C3HC4_2"/>
    <property type="match status" value="1"/>
</dbReference>
<keyword evidence="3" id="KW-0862">Zinc</keyword>
<dbReference type="InterPro" id="IPR017907">
    <property type="entry name" value="Znf_RING_CS"/>
</dbReference>
<evidence type="ECO:0000313" key="6">
    <source>
        <dbReference type="EMBL" id="QHT97664.1"/>
    </source>
</evidence>
<dbReference type="GO" id="GO:0016567">
    <property type="term" value="P:protein ubiquitination"/>
    <property type="evidence" value="ECO:0007669"/>
    <property type="project" value="TreeGrafter"/>
</dbReference>
<dbReference type="GO" id="GO:0008270">
    <property type="term" value="F:zinc ion binding"/>
    <property type="evidence" value="ECO:0007669"/>
    <property type="project" value="UniProtKB-KW"/>
</dbReference>
<dbReference type="EMBL" id="MN740283">
    <property type="protein sequence ID" value="QHT97664.1"/>
    <property type="molecule type" value="Genomic_DNA"/>
</dbReference>
<dbReference type="GO" id="GO:0005737">
    <property type="term" value="C:cytoplasm"/>
    <property type="evidence" value="ECO:0007669"/>
    <property type="project" value="TreeGrafter"/>
</dbReference>
<keyword evidence="4" id="KW-0812">Transmembrane</keyword>
<dbReference type="PANTHER" id="PTHR15710">
    <property type="entry name" value="E3 UBIQUITIN-PROTEIN LIGASE PRAJA"/>
    <property type="match status" value="1"/>
</dbReference>
<dbReference type="PROSITE" id="PS00518">
    <property type="entry name" value="ZF_RING_1"/>
    <property type="match status" value="1"/>
</dbReference>
<keyword evidence="2" id="KW-0863">Zinc-finger</keyword>
<organism evidence="6">
    <name type="scientific">viral metagenome</name>
    <dbReference type="NCBI Taxonomy" id="1070528"/>
    <lineage>
        <taxon>unclassified sequences</taxon>
        <taxon>metagenomes</taxon>
        <taxon>organismal metagenomes</taxon>
    </lineage>
</organism>
<dbReference type="Gene3D" id="3.30.40.10">
    <property type="entry name" value="Zinc/RING finger domain, C3HC4 (zinc finger)"/>
    <property type="match status" value="1"/>
</dbReference>
<accession>A0A6C0IWH6</accession>
<keyword evidence="4" id="KW-0472">Membrane</keyword>
<protein>
    <recommendedName>
        <fullName evidence="5">RING-type domain-containing protein</fullName>
    </recommendedName>
</protein>
<proteinExistence type="predicted"/>
<dbReference type="InterPro" id="IPR001841">
    <property type="entry name" value="Znf_RING"/>
</dbReference>
<name>A0A6C0IWH6_9ZZZZ</name>
<dbReference type="GO" id="GO:0061630">
    <property type="term" value="F:ubiquitin protein ligase activity"/>
    <property type="evidence" value="ECO:0007669"/>
    <property type="project" value="TreeGrafter"/>
</dbReference>
<feature type="transmembrane region" description="Helical" evidence="4">
    <location>
        <begin position="64"/>
        <end position="81"/>
    </location>
</feature>
<evidence type="ECO:0000256" key="1">
    <source>
        <dbReference type="ARBA" id="ARBA00022723"/>
    </source>
</evidence>
<dbReference type="InterPro" id="IPR013083">
    <property type="entry name" value="Znf_RING/FYVE/PHD"/>
</dbReference>
<dbReference type="PROSITE" id="PS50089">
    <property type="entry name" value="ZF_RING_2"/>
    <property type="match status" value="1"/>
</dbReference>
<evidence type="ECO:0000259" key="5">
    <source>
        <dbReference type="PROSITE" id="PS50089"/>
    </source>
</evidence>
<dbReference type="PANTHER" id="PTHR15710:SF243">
    <property type="entry name" value="E3 UBIQUITIN-PROTEIN LIGASE PRAJA-2 ISOFORM X1"/>
    <property type="match status" value="1"/>
</dbReference>
<evidence type="ECO:0000256" key="3">
    <source>
        <dbReference type="ARBA" id="ARBA00022833"/>
    </source>
</evidence>
<keyword evidence="4" id="KW-1133">Transmembrane helix</keyword>
<keyword evidence="1" id="KW-0479">Metal-binding</keyword>
<evidence type="ECO:0000256" key="4">
    <source>
        <dbReference type="SAM" id="Phobius"/>
    </source>
</evidence>
<evidence type="ECO:0000256" key="2">
    <source>
        <dbReference type="ARBA" id="ARBA00022771"/>
    </source>
</evidence>